<dbReference type="EMBL" id="UGWQ01000001">
    <property type="protein sequence ID" value="SUF67815.1"/>
    <property type="molecule type" value="Genomic_DNA"/>
</dbReference>
<evidence type="ECO:0000313" key="2">
    <source>
        <dbReference type="EMBL" id="SUG27486.1"/>
    </source>
</evidence>
<dbReference type="Proteomes" id="UP000254332">
    <property type="component" value="Unassembled WGS sequence"/>
</dbReference>
<evidence type="ECO:0000313" key="3">
    <source>
        <dbReference type="Proteomes" id="UP000254332"/>
    </source>
</evidence>
<reference evidence="1 3" key="1">
    <citation type="submission" date="2018-06" db="EMBL/GenBank/DDBJ databases">
        <authorList>
            <consortium name="Pathogen Informatics"/>
            <person name="Doyle S."/>
        </authorList>
    </citation>
    <scope>NUCLEOTIDE SEQUENCE [LARGE SCALE GENOMIC DNA]</scope>
    <source>
        <strain evidence="1 3">NCTC10718</strain>
    </source>
</reference>
<proteinExistence type="predicted"/>
<dbReference type="EMBL" id="UGWQ01000002">
    <property type="protein sequence ID" value="SUG27486.1"/>
    <property type="molecule type" value="Genomic_DNA"/>
</dbReference>
<dbReference type="AlphaFoldDB" id="A0A379QSK5"/>
<protein>
    <submittedName>
        <fullName evidence="1">Uncharacterized protein</fullName>
    </submittedName>
</protein>
<evidence type="ECO:0000313" key="1">
    <source>
        <dbReference type="EMBL" id="SUF67815.1"/>
    </source>
</evidence>
<accession>A0A379QSK5</accession>
<gene>
    <name evidence="1" type="ORF">NCTC10718_00475</name>
    <name evidence="2" type="ORF">NCTC10718_04809</name>
</gene>
<name>A0A379QSK5_SALER</name>
<organism evidence="1 3">
    <name type="scientific">Salmonella enterica</name>
    <name type="common">Salmonella choleraesuis</name>
    <dbReference type="NCBI Taxonomy" id="28901"/>
    <lineage>
        <taxon>Bacteria</taxon>
        <taxon>Pseudomonadati</taxon>
        <taxon>Pseudomonadota</taxon>
        <taxon>Gammaproteobacteria</taxon>
        <taxon>Enterobacterales</taxon>
        <taxon>Enterobacteriaceae</taxon>
        <taxon>Salmonella</taxon>
    </lineage>
</organism>
<sequence length="76" mass="8780">MATKQKYTNRVRATIWNKSLRMDTEDSIPAATVTMFEMINTTEDKERALAWMQQHLCKCKEREAASADVQTLQKEG</sequence>